<dbReference type="OrthoDB" id="2195552at2759"/>
<dbReference type="HOGENOM" id="CLU_044348_9_2_1"/>
<name>A0A059EX73_9MICR</name>
<keyword evidence="2" id="KW-1185">Reference proteome</keyword>
<dbReference type="VEuPathDB" id="MicrosporidiaDB:H312_03105"/>
<proteinExistence type="predicted"/>
<gene>
    <name evidence="1" type="ORF">H312_03105</name>
</gene>
<reference evidence="1 2" key="2">
    <citation type="submission" date="2014-03" db="EMBL/GenBank/DDBJ databases">
        <title>The Genome Sequence of Anncaliia algerae insect isolate PRA339.</title>
        <authorList>
            <consortium name="The Broad Institute Genome Sequencing Platform"/>
            <consortium name="The Broad Institute Genome Sequencing Center for Infectious Disease"/>
            <person name="Cuomo C."/>
            <person name="Becnel J."/>
            <person name="Sanscrainte N."/>
            <person name="Walker B."/>
            <person name="Young S.K."/>
            <person name="Zeng Q."/>
            <person name="Gargeya S."/>
            <person name="Fitzgerald M."/>
            <person name="Haas B."/>
            <person name="Abouelleil A."/>
            <person name="Alvarado L."/>
            <person name="Arachchi H.M."/>
            <person name="Berlin A.M."/>
            <person name="Chapman S.B."/>
            <person name="Dewar J."/>
            <person name="Goldberg J."/>
            <person name="Griggs A."/>
            <person name="Gujja S."/>
            <person name="Hansen M."/>
            <person name="Howarth C."/>
            <person name="Imamovic A."/>
            <person name="Larimer J."/>
            <person name="McCowan C."/>
            <person name="Murphy C."/>
            <person name="Neiman D."/>
            <person name="Pearson M."/>
            <person name="Priest M."/>
            <person name="Roberts A."/>
            <person name="Saif S."/>
            <person name="Shea T."/>
            <person name="Sisk P."/>
            <person name="Sykes S."/>
            <person name="Wortman J."/>
            <person name="Nusbaum C."/>
            <person name="Birren B."/>
        </authorList>
    </citation>
    <scope>NUCLEOTIDE SEQUENCE [LARGE SCALE GENOMIC DNA]</scope>
    <source>
        <strain evidence="1 2">PRA339</strain>
    </source>
</reference>
<dbReference type="AlphaFoldDB" id="A0A059EX73"/>
<evidence type="ECO:0000313" key="2">
    <source>
        <dbReference type="Proteomes" id="UP000030655"/>
    </source>
</evidence>
<accession>A0A059EX73</accession>
<sequence>MLTAYKIIELCHKMNEKELLDFFMDENYILKEMFCTACGNTLKLVVFVRSLDKYAWRCMNSECNGYKKYFSIRKNSFFEDIKIKLKDVLIILIKYSCKNQRNQIHLSMDYSEKTIYKIIKKFVSMIPETNFSNNKLGGPGK</sequence>
<dbReference type="Proteomes" id="UP000030655">
    <property type="component" value="Unassembled WGS sequence"/>
</dbReference>
<dbReference type="EMBL" id="KK365264">
    <property type="protein sequence ID" value="KCZ79505.1"/>
    <property type="molecule type" value="Genomic_DNA"/>
</dbReference>
<evidence type="ECO:0000313" key="1">
    <source>
        <dbReference type="EMBL" id="KCZ79505.1"/>
    </source>
</evidence>
<organism evidence="1 2">
    <name type="scientific">Anncaliia algerae PRA339</name>
    <dbReference type="NCBI Taxonomy" id="1288291"/>
    <lineage>
        <taxon>Eukaryota</taxon>
        <taxon>Fungi</taxon>
        <taxon>Fungi incertae sedis</taxon>
        <taxon>Microsporidia</taxon>
        <taxon>Tubulinosematoidea</taxon>
        <taxon>Tubulinosematidae</taxon>
        <taxon>Anncaliia</taxon>
    </lineage>
</organism>
<reference evidence="2" key="1">
    <citation type="submission" date="2013-02" db="EMBL/GenBank/DDBJ databases">
        <authorList>
            <consortium name="The Broad Institute Genome Sequencing Platform"/>
            <person name="Cuomo C."/>
            <person name="Becnel J."/>
            <person name="Sanscrainte N."/>
            <person name="Walker B."/>
            <person name="Young S.K."/>
            <person name="Zeng Q."/>
            <person name="Gargeya S."/>
            <person name="Fitzgerald M."/>
            <person name="Haas B."/>
            <person name="Abouelleil A."/>
            <person name="Alvarado L."/>
            <person name="Arachchi H.M."/>
            <person name="Berlin A.M."/>
            <person name="Chapman S.B."/>
            <person name="Dewar J."/>
            <person name="Goldberg J."/>
            <person name="Griggs A."/>
            <person name="Gujja S."/>
            <person name="Hansen M."/>
            <person name="Howarth C."/>
            <person name="Imamovic A."/>
            <person name="Larimer J."/>
            <person name="McCowan C."/>
            <person name="Murphy C."/>
            <person name="Neiman D."/>
            <person name="Pearson M."/>
            <person name="Priest M."/>
            <person name="Roberts A."/>
            <person name="Saif S."/>
            <person name="Shea T."/>
            <person name="Sisk P."/>
            <person name="Sykes S."/>
            <person name="Wortman J."/>
            <person name="Nusbaum C."/>
            <person name="Birren B."/>
        </authorList>
    </citation>
    <scope>NUCLEOTIDE SEQUENCE [LARGE SCALE GENOMIC DNA]</scope>
    <source>
        <strain evidence="2">PRA339</strain>
    </source>
</reference>
<protein>
    <submittedName>
        <fullName evidence="1">Uncharacterized protein</fullName>
    </submittedName>
</protein>